<gene>
    <name evidence="1" type="primary">recU</name>
    <name evidence="1" type="ORF">Me_995_000430</name>
</gene>
<name>A0ACD4PGY3_9BACT</name>
<reference evidence="1" key="1">
    <citation type="submission" date="2022-12" db="EMBL/GenBank/DDBJ databases">
        <authorList>
            <consortium name="Asia Pacific Centre for Animal Health"/>
            <person name="Klose S.M."/>
            <person name="Legione A.R."/>
            <person name="Monotti I."/>
            <person name="Bushell R."/>
            <person name="Marenda M.S."/>
            <person name="Sugiyama T."/>
            <person name="Browning G.F."/>
            <person name="Vaz P.K."/>
        </authorList>
    </citation>
    <scope>NUCLEOTIDE SEQUENCE</scope>
    <source>
        <strain evidence="1">Felid995</strain>
    </source>
</reference>
<evidence type="ECO:0000313" key="1">
    <source>
        <dbReference type="EMBL" id="WBP83810.1"/>
    </source>
</evidence>
<organism evidence="1 2">
    <name type="scientific">Mycoplasmopsis edwardii</name>
    <dbReference type="NCBI Taxonomy" id="53558"/>
    <lineage>
        <taxon>Bacteria</taxon>
        <taxon>Bacillati</taxon>
        <taxon>Mycoplasmatota</taxon>
        <taxon>Mycoplasmoidales</taxon>
        <taxon>Metamycoplasmataceae</taxon>
        <taxon>Mycoplasmopsis</taxon>
    </lineage>
</organism>
<dbReference type="Proteomes" id="UP001213039">
    <property type="component" value="Chromosome"/>
</dbReference>
<sequence length="160" mass="18735">MNKNRGMFLEKIINITIENYWISNYAFIEKKGLPIVFSSIKERNNKLELQNAKLSKKSTVDYIGMFKGKFVCFEAKSCNIERFDFKNIKQHQLDYLNLIDRNGGIAFVIIFFATQNMFFKVKVRSLNKWIKQGLNSVSLDEIKSESELLYLEFPGILNLL</sequence>
<proteinExistence type="predicted"/>
<keyword evidence="2" id="KW-1185">Reference proteome</keyword>
<protein>
    <submittedName>
        <fullName evidence="1">Holliday junction resolvase RecU</fullName>
    </submittedName>
</protein>
<evidence type="ECO:0000313" key="2">
    <source>
        <dbReference type="Proteomes" id="UP001213039"/>
    </source>
</evidence>
<accession>A0ACD4PGY3</accession>
<dbReference type="EMBL" id="CP114370">
    <property type="protein sequence ID" value="WBP83810.1"/>
    <property type="molecule type" value="Genomic_DNA"/>
</dbReference>